<dbReference type="OrthoDB" id="43431at2759"/>
<sequence>MTSSTSKTEGLLSHDRVTTTYDEKYEKATSGDTSVRLLAFVSGLALVVSSFLIWTLWIVDHRFSWIELLVSVVGLSTGIYAFILESNFTFVREFRSNIVSNAPFFGRVSIRGVTYAIAGLMQCAVFTPLHVFVGLFTGAVGIYLVKIGIKCEDSLATLRASITDEKALLASFQAGDSNGDGMLEAFEFESLIWSLGMELTSDELEAAFSSIDKNNDKKITFDEFRSFWKVCSADAQEKASSSRIV</sequence>
<dbReference type="GO" id="GO:0005509">
    <property type="term" value="F:calcium ion binding"/>
    <property type="evidence" value="ECO:0007669"/>
    <property type="project" value="InterPro"/>
</dbReference>
<keyword evidence="1" id="KW-0106">Calcium</keyword>
<comment type="caution">
    <text evidence="4">The sequence shown here is derived from an EMBL/GenBank/DDBJ whole genome shotgun (WGS) entry which is preliminary data.</text>
</comment>
<protein>
    <recommendedName>
        <fullName evidence="3">EF-hand domain-containing protein</fullName>
    </recommendedName>
</protein>
<proteinExistence type="predicted"/>
<evidence type="ECO:0000313" key="5">
    <source>
        <dbReference type="Proteomes" id="UP000266841"/>
    </source>
</evidence>
<evidence type="ECO:0000259" key="3">
    <source>
        <dbReference type="PROSITE" id="PS50222"/>
    </source>
</evidence>
<dbReference type="InterPro" id="IPR018247">
    <property type="entry name" value="EF_Hand_1_Ca_BS"/>
</dbReference>
<feature type="domain" description="EF-hand" evidence="3">
    <location>
        <begin position="199"/>
        <end position="234"/>
    </location>
</feature>
<keyword evidence="5" id="KW-1185">Reference proteome</keyword>
<evidence type="ECO:0000256" key="2">
    <source>
        <dbReference type="SAM" id="Phobius"/>
    </source>
</evidence>
<dbReference type="CDD" id="cd00051">
    <property type="entry name" value="EFh"/>
    <property type="match status" value="1"/>
</dbReference>
<evidence type="ECO:0000256" key="1">
    <source>
        <dbReference type="ARBA" id="ARBA00022837"/>
    </source>
</evidence>
<reference evidence="4 5" key="1">
    <citation type="journal article" date="2012" name="Genome Biol.">
        <title>Genome and low-iron response of an oceanic diatom adapted to chronic iron limitation.</title>
        <authorList>
            <person name="Lommer M."/>
            <person name="Specht M."/>
            <person name="Roy A.S."/>
            <person name="Kraemer L."/>
            <person name="Andreson R."/>
            <person name="Gutowska M.A."/>
            <person name="Wolf J."/>
            <person name="Bergner S.V."/>
            <person name="Schilhabel M.B."/>
            <person name="Klostermeier U.C."/>
            <person name="Beiko R.G."/>
            <person name="Rosenstiel P."/>
            <person name="Hippler M."/>
            <person name="Laroche J."/>
        </authorList>
    </citation>
    <scope>NUCLEOTIDE SEQUENCE [LARGE SCALE GENOMIC DNA]</scope>
    <source>
        <strain evidence="4 5">CCMP1005</strain>
    </source>
</reference>
<dbReference type="Pfam" id="PF13499">
    <property type="entry name" value="EF-hand_7"/>
    <property type="match status" value="1"/>
</dbReference>
<evidence type="ECO:0000313" key="4">
    <source>
        <dbReference type="EMBL" id="EJK47096.1"/>
    </source>
</evidence>
<organism evidence="4 5">
    <name type="scientific">Thalassiosira oceanica</name>
    <name type="common">Marine diatom</name>
    <dbReference type="NCBI Taxonomy" id="159749"/>
    <lineage>
        <taxon>Eukaryota</taxon>
        <taxon>Sar</taxon>
        <taxon>Stramenopiles</taxon>
        <taxon>Ochrophyta</taxon>
        <taxon>Bacillariophyta</taxon>
        <taxon>Coscinodiscophyceae</taxon>
        <taxon>Thalassiosirophycidae</taxon>
        <taxon>Thalassiosirales</taxon>
        <taxon>Thalassiosiraceae</taxon>
        <taxon>Thalassiosira</taxon>
    </lineage>
</organism>
<dbReference type="PROSITE" id="PS00018">
    <property type="entry name" value="EF_HAND_1"/>
    <property type="match status" value="2"/>
</dbReference>
<dbReference type="PROSITE" id="PS50222">
    <property type="entry name" value="EF_HAND_2"/>
    <property type="match status" value="1"/>
</dbReference>
<gene>
    <name evidence="4" type="ORF">THAOC_34208</name>
</gene>
<dbReference type="Proteomes" id="UP000266841">
    <property type="component" value="Unassembled WGS sequence"/>
</dbReference>
<dbReference type="Gene3D" id="1.10.238.10">
    <property type="entry name" value="EF-hand"/>
    <property type="match status" value="1"/>
</dbReference>
<keyword evidence="2" id="KW-0812">Transmembrane</keyword>
<keyword evidence="2" id="KW-0472">Membrane</keyword>
<dbReference type="InterPro" id="IPR011992">
    <property type="entry name" value="EF-hand-dom_pair"/>
</dbReference>
<dbReference type="SMART" id="SM00054">
    <property type="entry name" value="EFh"/>
    <property type="match status" value="2"/>
</dbReference>
<dbReference type="AlphaFoldDB" id="K0RDD2"/>
<dbReference type="OMA" id="PSIAHIN"/>
<feature type="transmembrane region" description="Helical" evidence="2">
    <location>
        <begin position="37"/>
        <end position="57"/>
    </location>
</feature>
<dbReference type="SUPFAM" id="SSF47473">
    <property type="entry name" value="EF-hand"/>
    <property type="match status" value="1"/>
</dbReference>
<dbReference type="InterPro" id="IPR002048">
    <property type="entry name" value="EF_hand_dom"/>
</dbReference>
<dbReference type="eggNOG" id="ENOG502QZRV">
    <property type="taxonomic scope" value="Eukaryota"/>
</dbReference>
<feature type="transmembrane region" description="Helical" evidence="2">
    <location>
        <begin position="63"/>
        <end position="83"/>
    </location>
</feature>
<name>K0RDD2_THAOC</name>
<dbReference type="EMBL" id="AGNL01047356">
    <property type="protein sequence ID" value="EJK47096.1"/>
    <property type="molecule type" value="Genomic_DNA"/>
</dbReference>
<keyword evidence="2" id="KW-1133">Transmembrane helix</keyword>
<accession>K0RDD2</accession>